<reference evidence="1" key="1">
    <citation type="submission" date="2014-09" db="EMBL/GenBank/DDBJ databases">
        <authorList>
            <person name="Magalhaes I.L.F."/>
            <person name="Oliveira U."/>
            <person name="Santos F.R."/>
            <person name="Vidigal T.H.D.A."/>
            <person name="Brescovit A.D."/>
            <person name="Santos A.J."/>
        </authorList>
    </citation>
    <scope>NUCLEOTIDE SEQUENCE</scope>
    <source>
        <tissue evidence="1">Shoot tissue taken approximately 20 cm above the soil surface</tissue>
    </source>
</reference>
<reference evidence="1" key="2">
    <citation type="journal article" date="2015" name="Data Brief">
        <title>Shoot transcriptome of the giant reed, Arundo donax.</title>
        <authorList>
            <person name="Barrero R.A."/>
            <person name="Guerrero F.D."/>
            <person name="Moolhuijzen P."/>
            <person name="Goolsby J.A."/>
            <person name="Tidwell J."/>
            <person name="Bellgard S.E."/>
            <person name="Bellgard M.I."/>
        </authorList>
    </citation>
    <scope>NUCLEOTIDE SEQUENCE</scope>
    <source>
        <tissue evidence="1">Shoot tissue taken approximately 20 cm above the soil surface</tissue>
    </source>
</reference>
<name>A0A0A9A5A5_ARUDO</name>
<accession>A0A0A9A5A5</accession>
<protein>
    <submittedName>
        <fullName evidence="1">Uncharacterized protein</fullName>
    </submittedName>
</protein>
<evidence type="ECO:0000313" key="1">
    <source>
        <dbReference type="EMBL" id="JAD44165.1"/>
    </source>
</evidence>
<proteinExistence type="predicted"/>
<dbReference type="EMBL" id="GBRH01253730">
    <property type="protein sequence ID" value="JAD44165.1"/>
    <property type="molecule type" value="Transcribed_RNA"/>
</dbReference>
<dbReference type="AlphaFoldDB" id="A0A0A9A5A5"/>
<sequence length="56" mass="6268">MVQYLGTFCGPLLFHTLLRPNFLLETYLEVVRPEGSTRGPFCCGCFLIGKCILVVT</sequence>
<organism evidence="1">
    <name type="scientific">Arundo donax</name>
    <name type="common">Giant reed</name>
    <name type="synonym">Donax arundinaceus</name>
    <dbReference type="NCBI Taxonomy" id="35708"/>
    <lineage>
        <taxon>Eukaryota</taxon>
        <taxon>Viridiplantae</taxon>
        <taxon>Streptophyta</taxon>
        <taxon>Embryophyta</taxon>
        <taxon>Tracheophyta</taxon>
        <taxon>Spermatophyta</taxon>
        <taxon>Magnoliopsida</taxon>
        <taxon>Liliopsida</taxon>
        <taxon>Poales</taxon>
        <taxon>Poaceae</taxon>
        <taxon>PACMAD clade</taxon>
        <taxon>Arundinoideae</taxon>
        <taxon>Arundineae</taxon>
        <taxon>Arundo</taxon>
    </lineage>
</organism>